<name>A0ABQ5Q3T3_9BACT</name>
<keyword evidence="3" id="KW-0443">Lipid metabolism</keyword>
<evidence type="ECO:0000256" key="1">
    <source>
        <dbReference type="ARBA" id="ARBA00022598"/>
    </source>
</evidence>
<dbReference type="Gene3D" id="3.40.50.12780">
    <property type="entry name" value="N-terminal domain of ligase-like"/>
    <property type="match status" value="1"/>
</dbReference>
<dbReference type="EMBL" id="BSDD01000001">
    <property type="protein sequence ID" value="GLH69154.1"/>
    <property type="molecule type" value="Genomic_DNA"/>
</dbReference>
<evidence type="ECO:0000256" key="2">
    <source>
        <dbReference type="ARBA" id="ARBA00022832"/>
    </source>
</evidence>
<dbReference type="Pfam" id="PF00501">
    <property type="entry name" value="AMP-binding"/>
    <property type="match status" value="1"/>
</dbReference>
<dbReference type="Proteomes" id="UP001165089">
    <property type="component" value="Unassembled WGS sequence"/>
</dbReference>
<organism evidence="6 7">
    <name type="scientific">Geothrix rubra</name>
    <dbReference type="NCBI Taxonomy" id="2927977"/>
    <lineage>
        <taxon>Bacteria</taxon>
        <taxon>Pseudomonadati</taxon>
        <taxon>Acidobacteriota</taxon>
        <taxon>Holophagae</taxon>
        <taxon>Holophagales</taxon>
        <taxon>Holophagaceae</taxon>
        <taxon>Geothrix</taxon>
    </lineage>
</organism>
<evidence type="ECO:0000259" key="5">
    <source>
        <dbReference type="Pfam" id="PF00501"/>
    </source>
</evidence>
<dbReference type="InterPro" id="IPR045851">
    <property type="entry name" value="AMP-bd_C_sf"/>
</dbReference>
<dbReference type="Pfam" id="PF23562">
    <property type="entry name" value="AMP-binding_C_3"/>
    <property type="match status" value="1"/>
</dbReference>
<protein>
    <submittedName>
        <fullName evidence="6">AMP-dependent synthetase</fullName>
    </submittedName>
</protein>
<reference evidence="6 7" key="1">
    <citation type="journal article" date="2023" name="Antonie Van Leeuwenhoek">
        <title>Mesoterricola silvestris gen. nov., sp. nov., Mesoterricola sediminis sp. nov., Geothrix oryzae sp. nov., Geothrix edaphica sp. nov., Geothrix rubra sp. nov., and Geothrix limicola sp. nov., six novel members of Acidobacteriota isolated from soils.</title>
        <authorList>
            <person name="Itoh H."/>
            <person name="Sugisawa Y."/>
            <person name="Mise K."/>
            <person name="Xu Z."/>
            <person name="Kuniyasu M."/>
            <person name="Ushijima N."/>
            <person name="Kawano K."/>
            <person name="Kobayashi E."/>
            <person name="Shiratori Y."/>
            <person name="Masuda Y."/>
            <person name="Senoo K."/>
        </authorList>
    </citation>
    <scope>NUCLEOTIDE SEQUENCE [LARGE SCALE GENOMIC DNA]</scope>
    <source>
        <strain evidence="6 7">Red803</strain>
    </source>
</reference>
<dbReference type="InterPro" id="IPR042099">
    <property type="entry name" value="ANL_N_sf"/>
</dbReference>
<evidence type="ECO:0000256" key="4">
    <source>
        <dbReference type="ARBA" id="ARBA00024484"/>
    </source>
</evidence>
<comment type="catalytic activity">
    <reaction evidence="4">
        <text>a long-chain fatty acid + ATP + CoA = a long-chain fatty acyl-CoA + AMP + diphosphate</text>
        <dbReference type="Rhea" id="RHEA:15421"/>
        <dbReference type="ChEBI" id="CHEBI:30616"/>
        <dbReference type="ChEBI" id="CHEBI:33019"/>
        <dbReference type="ChEBI" id="CHEBI:57287"/>
        <dbReference type="ChEBI" id="CHEBI:57560"/>
        <dbReference type="ChEBI" id="CHEBI:83139"/>
        <dbReference type="ChEBI" id="CHEBI:456215"/>
        <dbReference type="EC" id="6.2.1.3"/>
    </reaction>
    <physiologicalReaction direction="left-to-right" evidence="4">
        <dbReference type="Rhea" id="RHEA:15422"/>
    </physiologicalReaction>
</comment>
<dbReference type="CDD" id="cd05907">
    <property type="entry name" value="VL_LC_FACS_like"/>
    <property type="match status" value="1"/>
</dbReference>
<feature type="domain" description="AMP-dependent synthetase/ligase" evidence="5">
    <location>
        <begin position="35"/>
        <end position="431"/>
    </location>
</feature>
<proteinExistence type="predicted"/>
<keyword evidence="1" id="KW-0436">Ligase</keyword>
<dbReference type="PANTHER" id="PTHR43272:SF32">
    <property type="entry name" value="AMP-DEPENDENT SYNTHETASE_LIGASE DOMAIN-CONTAINING PROTEIN"/>
    <property type="match status" value="1"/>
</dbReference>
<evidence type="ECO:0000313" key="6">
    <source>
        <dbReference type="EMBL" id="GLH69154.1"/>
    </source>
</evidence>
<accession>A0ABQ5Q3T3</accession>
<dbReference type="SUPFAM" id="SSF56801">
    <property type="entry name" value="Acetyl-CoA synthetase-like"/>
    <property type="match status" value="1"/>
</dbReference>
<dbReference type="Gene3D" id="3.30.300.30">
    <property type="match status" value="1"/>
</dbReference>
<keyword evidence="2" id="KW-0276">Fatty acid metabolism</keyword>
<gene>
    <name evidence="6" type="ORF">GETHPA_06870</name>
</gene>
<evidence type="ECO:0000256" key="3">
    <source>
        <dbReference type="ARBA" id="ARBA00023098"/>
    </source>
</evidence>
<sequence>MAQPVETIAQLFYQAVERDLPDALASKQNGAFVPIPHRELRARVEHLALALERRGLRMGDRVAFMSENRPEWAIADFACAILGLPDVTIYATLNAGQAAFILRDSESRWVLCSNREQLDKVLAHWGSLPALEAAVLMDGELPEGTGRTLLRWSDLIAEGEAQVDRRPLVRQWGMERKPDDLLTLIYTSGTTADPKGAMLTHGNLVSNVLAAAGVVKIEPGERAMSFLPLTHIFERMAGHFLMFHVGAAIYYAESVQTVAEDLLLVRPTLLASVPRIYEKIFARIYDTVSAGGILKRLIFHWAMLAGRQAAPYLMKGQEPPSWKGMWYRTAQKVVFEKIRQRTGGRIKFAISGGAPLGPKVMSFFWIIGLPILEGYGLTETSPVITVNRPGEVVPGCVGRPLYETWNGRPFLRIAEDGEILCQGPNVMTGYWKNEAATREAIDADGYFHTGDIGHLDDQGRLYITDRKKELIVTSGGKKVAPQPIENQLKGDKYISQAVLIGDKRNYITALVVPNFDSLVRWAGYKKLQFRSHADLVQNPLVMAKLMSRIERVNAELSNYERIKKIAILDHEMTLEGGQLTPSLKVKRRVVNEMYGGLIESLYLEPKGDSEAH</sequence>
<comment type="caution">
    <text evidence="6">The sequence shown here is derived from an EMBL/GenBank/DDBJ whole genome shotgun (WGS) entry which is preliminary data.</text>
</comment>
<dbReference type="InterPro" id="IPR000873">
    <property type="entry name" value="AMP-dep_synth/lig_dom"/>
</dbReference>
<evidence type="ECO:0000313" key="7">
    <source>
        <dbReference type="Proteomes" id="UP001165089"/>
    </source>
</evidence>
<keyword evidence="7" id="KW-1185">Reference proteome</keyword>
<dbReference type="RefSeq" id="WP_285722962.1">
    <property type="nucleotide sequence ID" value="NZ_BSDD01000001.1"/>
</dbReference>
<dbReference type="PANTHER" id="PTHR43272">
    <property type="entry name" value="LONG-CHAIN-FATTY-ACID--COA LIGASE"/>
    <property type="match status" value="1"/>
</dbReference>